<dbReference type="AlphaFoldDB" id="A0A194R8N5"/>
<evidence type="ECO:0000313" key="4">
    <source>
        <dbReference type="Proteomes" id="UP000053240"/>
    </source>
</evidence>
<organism evidence="3 4">
    <name type="scientific">Papilio machaon</name>
    <name type="common">Old World swallowtail butterfly</name>
    <dbReference type="NCBI Taxonomy" id="76193"/>
    <lineage>
        <taxon>Eukaryota</taxon>
        <taxon>Metazoa</taxon>
        <taxon>Ecdysozoa</taxon>
        <taxon>Arthropoda</taxon>
        <taxon>Hexapoda</taxon>
        <taxon>Insecta</taxon>
        <taxon>Pterygota</taxon>
        <taxon>Neoptera</taxon>
        <taxon>Endopterygota</taxon>
        <taxon>Lepidoptera</taxon>
        <taxon>Glossata</taxon>
        <taxon>Ditrysia</taxon>
        <taxon>Papilionoidea</taxon>
        <taxon>Papilionidae</taxon>
        <taxon>Papilioninae</taxon>
        <taxon>Papilio</taxon>
    </lineage>
</organism>
<feature type="chain" id="PRO_5008264993" description="Retrotransposon gag domain-containing protein" evidence="1">
    <location>
        <begin position="23"/>
        <end position="147"/>
    </location>
</feature>
<feature type="domain" description="Retrotransposon gag" evidence="2">
    <location>
        <begin position="68"/>
        <end position="126"/>
    </location>
</feature>
<evidence type="ECO:0000256" key="1">
    <source>
        <dbReference type="SAM" id="SignalP"/>
    </source>
</evidence>
<evidence type="ECO:0000259" key="2">
    <source>
        <dbReference type="Pfam" id="PF03732"/>
    </source>
</evidence>
<dbReference type="Proteomes" id="UP000053240">
    <property type="component" value="Unassembled WGS sequence"/>
</dbReference>
<dbReference type="InterPro" id="IPR005162">
    <property type="entry name" value="Retrotrans_gag_dom"/>
</dbReference>
<dbReference type="EMBL" id="KQ460500">
    <property type="protein sequence ID" value="KPJ14198.1"/>
    <property type="molecule type" value="Genomic_DNA"/>
</dbReference>
<reference evidence="3 4" key="1">
    <citation type="journal article" date="2015" name="Nat. Commun.">
        <title>Outbred genome sequencing and CRISPR/Cas9 gene editing in butterflies.</title>
        <authorList>
            <person name="Li X."/>
            <person name="Fan D."/>
            <person name="Zhang W."/>
            <person name="Liu G."/>
            <person name="Zhang L."/>
            <person name="Zhao L."/>
            <person name="Fang X."/>
            <person name="Chen L."/>
            <person name="Dong Y."/>
            <person name="Chen Y."/>
            <person name="Ding Y."/>
            <person name="Zhao R."/>
            <person name="Feng M."/>
            <person name="Zhu Y."/>
            <person name="Feng Y."/>
            <person name="Jiang X."/>
            <person name="Zhu D."/>
            <person name="Xiang H."/>
            <person name="Feng X."/>
            <person name="Li S."/>
            <person name="Wang J."/>
            <person name="Zhang G."/>
            <person name="Kronforst M.R."/>
            <person name="Wang W."/>
        </authorList>
    </citation>
    <scope>NUCLEOTIDE SEQUENCE [LARGE SCALE GENOMIC DNA]</scope>
    <source>
        <strain evidence="3">Ya'a_city_454_Pm</strain>
        <tissue evidence="3">Whole body</tissue>
    </source>
</reference>
<protein>
    <recommendedName>
        <fullName evidence="2">Retrotransposon gag domain-containing protein</fullName>
    </recommendedName>
</protein>
<accession>A0A194R8N5</accession>
<gene>
    <name evidence="3" type="ORF">RR48_06948</name>
</gene>
<keyword evidence="4" id="KW-1185">Reference proteome</keyword>
<evidence type="ECO:0000313" key="3">
    <source>
        <dbReference type="EMBL" id="KPJ14198.1"/>
    </source>
</evidence>
<dbReference type="InParanoid" id="A0A194R8N5"/>
<dbReference type="Pfam" id="PF03732">
    <property type="entry name" value="Retrotrans_gag"/>
    <property type="match status" value="1"/>
</dbReference>
<proteinExistence type="predicted"/>
<keyword evidence="1" id="KW-0732">Signal</keyword>
<sequence length="147" mass="17080">MFWFLLVVLVKLILEQIRRIRSDQEDQKVPGSKKIRGYQDINLGQVKVPINKMCYMREELSEIRIERTYTTFSDMITDFRKKMLVKKSFTSIQKHIESISQGHTSINEYGAKLEKLLTDLNISQADGNECASTILKPIKEKSLQTPL</sequence>
<feature type="signal peptide" evidence="1">
    <location>
        <begin position="1"/>
        <end position="22"/>
    </location>
</feature>
<name>A0A194R8N5_PAPMA</name>